<gene>
    <name evidence="7" type="primary">eamB</name>
    <name evidence="8" type="ORF">LS73_006340</name>
    <name evidence="7" type="ORF">NCTC12714_01649</name>
</gene>
<dbReference type="Proteomes" id="UP000255139">
    <property type="component" value="Unassembled WGS sequence"/>
</dbReference>
<evidence type="ECO:0000313" key="9">
    <source>
        <dbReference type="Proteomes" id="UP000029922"/>
    </source>
</evidence>
<evidence type="ECO:0000313" key="8">
    <source>
        <dbReference type="EMBL" id="TLD99923.1"/>
    </source>
</evidence>
<reference evidence="7 10" key="2">
    <citation type="submission" date="2018-06" db="EMBL/GenBank/DDBJ databases">
        <authorList>
            <consortium name="Pathogen Informatics"/>
            <person name="Doyle S."/>
        </authorList>
    </citation>
    <scope>NUCLEOTIDE SEQUENCE [LARGE SCALE GENOMIC DNA]</scope>
    <source>
        <strain evidence="7 10">NCTC12714</strain>
    </source>
</reference>
<dbReference type="Proteomes" id="UP000029922">
    <property type="component" value="Unassembled WGS sequence"/>
</dbReference>
<keyword evidence="2" id="KW-1003">Cell membrane</keyword>
<dbReference type="OrthoDB" id="9784202at2"/>
<protein>
    <submittedName>
        <fullName evidence="7">Cysteine/O-acetylserine efflux protein</fullName>
    </submittedName>
</protein>
<keyword evidence="10" id="KW-1185">Reference proteome</keyword>
<dbReference type="EMBL" id="UGJE01000002">
    <property type="protein sequence ID" value="STQ86838.1"/>
    <property type="molecule type" value="Genomic_DNA"/>
</dbReference>
<evidence type="ECO:0000256" key="6">
    <source>
        <dbReference type="SAM" id="Phobius"/>
    </source>
</evidence>
<evidence type="ECO:0000313" key="7">
    <source>
        <dbReference type="EMBL" id="STQ86838.1"/>
    </source>
</evidence>
<organism evidence="7 10">
    <name type="scientific">Helicobacter muridarum</name>
    <dbReference type="NCBI Taxonomy" id="216"/>
    <lineage>
        <taxon>Bacteria</taxon>
        <taxon>Pseudomonadati</taxon>
        <taxon>Campylobacterota</taxon>
        <taxon>Epsilonproteobacteria</taxon>
        <taxon>Campylobacterales</taxon>
        <taxon>Helicobacteraceae</taxon>
        <taxon>Helicobacter</taxon>
    </lineage>
</organism>
<accession>A0A099U195</accession>
<keyword evidence="3 6" id="KW-0812">Transmembrane</keyword>
<name>A0A099U195_9HELI</name>
<sequence>MGTETFISLSFYMIITASTPGPNNILALNSVVNYSYAQSKRLILGIYARFASIMILCGFGAHFLIEFLPNTLGILKILGAGYYILPLL</sequence>
<dbReference type="InterPro" id="IPR001123">
    <property type="entry name" value="LeuE-type"/>
</dbReference>
<dbReference type="RefSeq" id="WP_034558045.1">
    <property type="nucleotide sequence ID" value="NZ_FZML01000016.1"/>
</dbReference>
<evidence type="ECO:0000256" key="4">
    <source>
        <dbReference type="ARBA" id="ARBA00022989"/>
    </source>
</evidence>
<proteinExistence type="predicted"/>
<dbReference type="Pfam" id="PF01810">
    <property type="entry name" value="LysE"/>
    <property type="match status" value="1"/>
</dbReference>
<dbReference type="STRING" id="216.LS73_05680"/>
<comment type="subcellular location">
    <subcellularLocation>
        <location evidence="1">Cell membrane</location>
        <topology evidence="1">Multi-pass membrane protein</topology>
    </subcellularLocation>
</comment>
<keyword evidence="4 6" id="KW-1133">Transmembrane helix</keyword>
<evidence type="ECO:0000313" key="10">
    <source>
        <dbReference type="Proteomes" id="UP000255139"/>
    </source>
</evidence>
<evidence type="ECO:0000256" key="1">
    <source>
        <dbReference type="ARBA" id="ARBA00004651"/>
    </source>
</evidence>
<evidence type="ECO:0000256" key="3">
    <source>
        <dbReference type="ARBA" id="ARBA00022692"/>
    </source>
</evidence>
<dbReference type="GO" id="GO:0005886">
    <property type="term" value="C:plasma membrane"/>
    <property type="evidence" value="ECO:0007669"/>
    <property type="project" value="UniProtKB-SubCell"/>
</dbReference>
<dbReference type="GO" id="GO:0006865">
    <property type="term" value="P:amino acid transport"/>
    <property type="evidence" value="ECO:0007669"/>
    <property type="project" value="InterPro"/>
</dbReference>
<dbReference type="AlphaFoldDB" id="A0A099U195"/>
<keyword evidence="5 6" id="KW-0472">Membrane</keyword>
<dbReference type="EMBL" id="JRPD02000013">
    <property type="protein sequence ID" value="TLD99923.1"/>
    <property type="molecule type" value="Genomic_DNA"/>
</dbReference>
<reference evidence="8 9" key="1">
    <citation type="journal article" date="2014" name="Genome Announc.">
        <title>Draft genome sequences of eight enterohepatic helicobacter species isolated from both laboratory and wild rodents.</title>
        <authorList>
            <person name="Sheh A."/>
            <person name="Shen Z."/>
            <person name="Fox J.G."/>
        </authorList>
    </citation>
    <scope>NUCLEOTIDE SEQUENCE [LARGE SCALE GENOMIC DNA]</scope>
    <source>
        <strain evidence="8 9">ST1</strain>
    </source>
</reference>
<feature type="transmembrane region" description="Helical" evidence="6">
    <location>
        <begin position="42"/>
        <end position="61"/>
    </location>
</feature>
<evidence type="ECO:0000256" key="5">
    <source>
        <dbReference type="ARBA" id="ARBA00023136"/>
    </source>
</evidence>
<evidence type="ECO:0000256" key="2">
    <source>
        <dbReference type="ARBA" id="ARBA00022475"/>
    </source>
</evidence>